<dbReference type="InterPro" id="IPR003961">
    <property type="entry name" value="FN3_dom"/>
</dbReference>
<feature type="domain" description="Fibronectin type-III" evidence="9">
    <location>
        <begin position="668"/>
        <end position="760"/>
    </location>
</feature>
<evidence type="ECO:0000313" key="11">
    <source>
        <dbReference type="EMBL" id="NHM05334.1"/>
    </source>
</evidence>
<evidence type="ECO:0000259" key="9">
    <source>
        <dbReference type="PROSITE" id="PS50853"/>
    </source>
</evidence>
<dbReference type="InterPro" id="IPR051561">
    <property type="entry name" value="FRAS1_ECM"/>
</dbReference>
<comment type="caution">
    <text evidence="11">The sequence shown here is derived from an EMBL/GenBank/DDBJ whole genome shotgun (WGS) entry which is preliminary data.</text>
</comment>
<dbReference type="Gene3D" id="2.60.120.260">
    <property type="entry name" value="Galactose-binding domain-like"/>
    <property type="match status" value="1"/>
</dbReference>
<keyword evidence="1 7" id="KW-0645">Protease</keyword>
<evidence type="ECO:0000256" key="3">
    <source>
        <dbReference type="ARBA" id="ARBA00022737"/>
    </source>
</evidence>
<dbReference type="InterPro" id="IPR036116">
    <property type="entry name" value="FN3_sf"/>
</dbReference>
<feature type="active site" description="Charge relay system" evidence="7">
    <location>
        <position position="164"/>
    </location>
</feature>
<dbReference type="InterPro" id="IPR002884">
    <property type="entry name" value="P_dom"/>
</dbReference>
<protein>
    <submittedName>
        <fullName evidence="11">S8 family serine peptidase</fullName>
    </submittedName>
</protein>
<reference evidence="11 12" key="1">
    <citation type="submission" date="2020-02" db="EMBL/GenBank/DDBJ databases">
        <authorList>
            <person name="Chen W.-M."/>
        </authorList>
    </citation>
    <scope>NUCLEOTIDE SEQUENCE [LARGE SCALE GENOMIC DNA]</scope>
    <source>
        <strain evidence="11 12">TWA-26</strain>
    </source>
</reference>
<dbReference type="PROSITE" id="PS51892">
    <property type="entry name" value="SUBTILASE"/>
    <property type="match status" value="1"/>
</dbReference>
<keyword evidence="6" id="KW-0325">Glycoprotein</keyword>
<feature type="signal peptide" evidence="8">
    <location>
        <begin position="1"/>
        <end position="26"/>
    </location>
</feature>
<dbReference type="PROSITE" id="PS50853">
    <property type="entry name" value="FN3"/>
    <property type="match status" value="1"/>
</dbReference>
<feature type="chain" id="PRO_5046010502" evidence="8">
    <location>
        <begin position="27"/>
        <end position="1119"/>
    </location>
</feature>
<dbReference type="SUPFAM" id="SSF52743">
    <property type="entry name" value="Subtilisin-like"/>
    <property type="match status" value="1"/>
</dbReference>
<evidence type="ECO:0000256" key="7">
    <source>
        <dbReference type="PROSITE-ProRule" id="PRU01240"/>
    </source>
</evidence>
<sequence length="1119" mass="118096">MTNNYKNLTKFRFLAVFLTLSCISFSQTKEQVAQITAEYDLKKGEELYLQVKKREEAQKKEALLFSKKHNLPIFRENTKGGFDQLMYINSDGIPIYYSIDNVEAATSTRVNFLRSGGGLGLNLTGTGMVPRIWDGGAILATHQEYNGRTTFGDGVTVRNTNSFHAIHVTGTVLASGVVAASKGMAPTATARTFDWDNDESEAIMEAMNGMLLSNHSYGVPVSSVSSTPWYIGAYSAEAYNWDVITYNFPYYLPVMSAGNDGSTANPSPTTTGYDKLNGNKNAKNILTVANAQDATINTTTGAITLGGTIHSSSSQGPSDDRRIKPDITGDGAGTGSGIYSTGNGSGTGGTATQYTTMLGTSMAAPNVTGTLTLIQQHYNNVNGKFMRAATLKGLATHTATDRGRPGPDAQYGWGYLDAKSCAEAITNNGLTSWISEETLSQGQTFTMQVVATGGTTPLLGSITWTDVPDASKINSGTLNESIPDITNDLDIRITQGASTFYPWALQSSATANAIRTGDNNVDNVERINIDAPTAGAIYTINITHKGTLSNGPQRFALVVTGITSNFTFKSTADTKTVCSNVGNVVYNFDLSKTGGANVNLTAQNVPSGANVAISPNSMSASGAFTVTVNNLASVAAGTYEIDIVGNNGTETEIKKITLTIYHPSFTAYPQTTTLPADGSTGVSTSPTLTWNPNINAENYNLQISTSPTFGTFVRNTTETQTSVLVTGLSSETIYYWRVIPANRCATGNSSAIKSFQTGTIGCGYTYSNGTNVTISNATDNSGALAMGNGWSVSTINVPNSFAIGDANINLLLQHTYIQDLTIYLEAPNGTYTIVAQEACGDNDNIDATFIDSGSTVACTASVPALTGNRLPFEPMSTFQNLNSNGNWLLYVNDPYAGDDGTIDNWTLNLCSLSAVANPPSLVKNGITTLTNSTYTISNTDLEATTSAQTASQQVYTLISPPTIGNLRLNSTNLTVGSTFTQNDINTGLLNYINTESSATSTSFKVNIKNNNNGWLPNEVVSINIIACGDIATTWNGSSWSNGAPLRNVAVTFAGNYTSTGDLEACSVTVNSGANVVLNAGHTLIVGGSVTVNTGGSLTINNNAALRQIDNAAVNSGNII</sequence>
<evidence type="ECO:0000256" key="8">
    <source>
        <dbReference type="SAM" id="SignalP"/>
    </source>
</evidence>
<evidence type="ECO:0000256" key="4">
    <source>
        <dbReference type="ARBA" id="ARBA00022801"/>
    </source>
</evidence>
<dbReference type="PANTHER" id="PTHR45739:SF8">
    <property type="entry name" value="FRAS1-RELATED EXTRACELLULAR MATRIX PROTEIN 1"/>
    <property type="match status" value="1"/>
</dbReference>
<dbReference type="PROSITE" id="PS51829">
    <property type="entry name" value="P_HOMO_B"/>
    <property type="match status" value="1"/>
</dbReference>
<dbReference type="RefSeq" id="WP_166237355.1">
    <property type="nucleotide sequence ID" value="NZ_JAAJBV010000010.1"/>
</dbReference>
<feature type="domain" description="P/Homo B" evidence="10">
    <location>
        <begin position="755"/>
        <end position="916"/>
    </location>
</feature>
<keyword evidence="2 8" id="KW-0732">Signal</keyword>
<dbReference type="SUPFAM" id="SSF49785">
    <property type="entry name" value="Galactose-binding domain-like"/>
    <property type="match status" value="2"/>
</dbReference>
<dbReference type="InterPro" id="IPR000209">
    <property type="entry name" value="Peptidase_S8/S53_dom"/>
</dbReference>
<keyword evidence="3" id="KW-0677">Repeat</keyword>
<keyword evidence="12" id="KW-1185">Reference proteome</keyword>
<dbReference type="EMBL" id="JAAJBV010000010">
    <property type="protein sequence ID" value="NHM05334.1"/>
    <property type="molecule type" value="Genomic_DNA"/>
</dbReference>
<dbReference type="InterPro" id="IPR013783">
    <property type="entry name" value="Ig-like_fold"/>
</dbReference>
<dbReference type="Gene3D" id="2.60.120.380">
    <property type="match status" value="1"/>
</dbReference>
<dbReference type="InterPro" id="IPR036852">
    <property type="entry name" value="Peptidase_S8/S53_dom_sf"/>
</dbReference>
<feature type="active site" description="Charge relay system" evidence="7">
    <location>
        <position position="361"/>
    </location>
</feature>
<dbReference type="PROSITE" id="PS00138">
    <property type="entry name" value="SUBTILASE_SER"/>
    <property type="match status" value="1"/>
</dbReference>
<dbReference type="PANTHER" id="PTHR45739">
    <property type="entry name" value="MATRIX PROTEIN, PUTATIVE-RELATED"/>
    <property type="match status" value="1"/>
</dbReference>
<comment type="similarity">
    <text evidence="7">Belongs to the peptidase S8 family.</text>
</comment>
<feature type="non-terminal residue" evidence="11">
    <location>
        <position position="1119"/>
    </location>
</feature>
<dbReference type="InterPro" id="IPR039005">
    <property type="entry name" value="CSPG_rpt"/>
</dbReference>
<name>A0ABX0IDV7_9FLAO</name>
<accession>A0ABX0IDV7</accession>
<evidence type="ECO:0000256" key="5">
    <source>
        <dbReference type="ARBA" id="ARBA00022825"/>
    </source>
</evidence>
<keyword evidence="5 7" id="KW-0720">Serine protease</keyword>
<evidence type="ECO:0000313" key="12">
    <source>
        <dbReference type="Proteomes" id="UP000761423"/>
    </source>
</evidence>
<evidence type="ECO:0000256" key="1">
    <source>
        <dbReference type="ARBA" id="ARBA00022670"/>
    </source>
</evidence>
<evidence type="ECO:0000256" key="2">
    <source>
        <dbReference type="ARBA" id="ARBA00022729"/>
    </source>
</evidence>
<dbReference type="Gene3D" id="2.60.40.10">
    <property type="entry name" value="Immunoglobulins"/>
    <property type="match status" value="1"/>
</dbReference>
<dbReference type="SUPFAM" id="SSF49265">
    <property type="entry name" value="Fibronectin type III"/>
    <property type="match status" value="1"/>
</dbReference>
<evidence type="ECO:0000256" key="6">
    <source>
        <dbReference type="ARBA" id="ARBA00023180"/>
    </source>
</evidence>
<evidence type="ECO:0000259" key="10">
    <source>
        <dbReference type="PROSITE" id="PS51829"/>
    </source>
</evidence>
<dbReference type="Proteomes" id="UP000761423">
    <property type="component" value="Unassembled WGS sequence"/>
</dbReference>
<dbReference type="InterPro" id="IPR023828">
    <property type="entry name" value="Peptidase_S8_Ser-AS"/>
</dbReference>
<dbReference type="Pfam" id="PF00082">
    <property type="entry name" value="Peptidase_S8"/>
    <property type="match status" value="1"/>
</dbReference>
<dbReference type="Pfam" id="PF16184">
    <property type="entry name" value="Cadherin_3"/>
    <property type="match status" value="1"/>
</dbReference>
<keyword evidence="4 7" id="KW-0378">Hydrolase</keyword>
<dbReference type="PROSITE" id="PS51854">
    <property type="entry name" value="CSPG"/>
    <property type="match status" value="1"/>
</dbReference>
<dbReference type="Pfam" id="PF01483">
    <property type="entry name" value="P_proprotein"/>
    <property type="match status" value="1"/>
</dbReference>
<feature type="active site" description="Charge relay system" evidence="7">
    <location>
        <position position="134"/>
    </location>
</feature>
<dbReference type="CDD" id="cd00063">
    <property type="entry name" value="FN3"/>
    <property type="match status" value="1"/>
</dbReference>
<dbReference type="Gene3D" id="3.40.50.200">
    <property type="entry name" value="Peptidase S8/S53 domain"/>
    <property type="match status" value="1"/>
</dbReference>
<gene>
    <name evidence="11" type="ORF">G4L40_11515</name>
</gene>
<organism evidence="11 12">
    <name type="scientific">Flavobacterium celericrescens</name>
    <dbReference type="NCBI Taxonomy" id="2709780"/>
    <lineage>
        <taxon>Bacteria</taxon>
        <taxon>Pseudomonadati</taxon>
        <taxon>Bacteroidota</taxon>
        <taxon>Flavobacteriia</taxon>
        <taxon>Flavobacteriales</taxon>
        <taxon>Flavobacteriaceae</taxon>
        <taxon>Flavobacterium</taxon>
    </lineage>
</organism>
<proteinExistence type="inferred from homology"/>
<dbReference type="InterPro" id="IPR008979">
    <property type="entry name" value="Galactose-bd-like_sf"/>
</dbReference>